<keyword evidence="1" id="KW-0812">Transmembrane</keyword>
<dbReference type="NCBIfam" id="TIGR00229">
    <property type="entry name" value="sensory_box"/>
    <property type="match status" value="1"/>
</dbReference>
<feature type="transmembrane region" description="Helical" evidence="1">
    <location>
        <begin position="82"/>
        <end position="100"/>
    </location>
</feature>
<comment type="caution">
    <text evidence="3">The sequence shown here is derived from an EMBL/GenBank/DDBJ whole genome shotgun (WGS) entry which is preliminary data.</text>
</comment>
<gene>
    <name evidence="3" type="ORF">S01H1_46066</name>
</gene>
<dbReference type="Pfam" id="PF13188">
    <property type="entry name" value="PAS_8"/>
    <property type="match status" value="1"/>
</dbReference>
<keyword evidence="1" id="KW-0472">Membrane</keyword>
<feature type="non-terminal residue" evidence="3">
    <location>
        <position position="1"/>
    </location>
</feature>
<reference evidence="3" key="1">
    <citation type="journal article" date="2014" name="Front. Microbiol.">
        <title>High frequency of phylogenetically diverse reductive dehalogenase-homologous genes in deep subseafloor sedimentary metagenomes.</title>
        <authorList>
            <person name="Kawai M."/>
            <person name="Futagami T."/>
            <person name="Toyoda A."/>
            <person name="Takaki Y."/>
            <person name="Nishi S."/>
            <person name="Hori S."/>
            <person name="Arai W."/>
            <person name="Tsubouchi T."/>
            <person name="Morono Y."/>
            <person name="Uchiyama I."/>
            <person name="Ito T."/>
            <person name="Fujiyama A."/>
            <person name="Inagaki F."/>
            <person name="Takami H."/>
        </authorList>
    </citation>
    <scope>NUCLEOTIDE SEQUENCE</scope>
    <source>
        <strain evidence="3">Expedition CK06-06</strain>
    </source>
</reference>
<dbReference type="InterPro" id="IPR000014">
    <property type="entry name" value="PAS"/>
</dbReference>
<protein>
    <recommendedName>
        <fullName evidence="2">PAS domain-containing protein</fullName>
    </recommendedName>
</protein>
<name>X0V0I0_9ZZZZ</name>
<dbReference type="Gene3D" id="3.30.450.20">
    <property type="entry name" value="PAS domain"/>
    <property type="match status" value="1"/>
</dbReference>
<dbReference type="SUPFAM" id="SSF55785">
    <property type="entry name" value="PYP-like sensor domain (PAS domain)"/>
    <property type="match status" value="1"/>
</dbReference>
<accession>X0V0I0</accession>
<dbReference type="AlphaFoldDB" id="X0V0I0"/>
<sequence length="264" mass="29186">SLPFGVGITYYGVEPGPLTTLQTTLTVLFFVYCLWIAFRFYRTGQRGKASPLFFTVIVLVVGATNDAAVAGGLYRFVYVSEYAFMGIVLLMTYLLAGDVIEAASTREALQESEQKHRQLVEQGTDGIIIVQDSVIKYANKRMAELVGHQSAEELVDAPITAYLDPEELDRARSNSELSATEQAVIPVHETVLNRQDGRQLLAGINTGRITYQGEPADLVFVRDITARKQVEDALQQRNRELGLLNRAGRTLNSTLDLNQVLDAV</sequence>
<evidence type="ECO:0000313" key="3">
    <source>
        <dbReference type="EMBL" id="GAG04942.1"/>
    </source>
</evidence>
<keyword evidence="1" id="KW-1133">Transmembrane helix</keyword>
<feature type="domain" description="PAS" evidence="2">
    <location>
        <begin position="114"/>
        <end position="180"/>
    </location>
</feature>
<dbReference type="InterPro" id="IPR035965">
    <property type="entry name" value="PAS-like_dom_sf"/>
</dbReference>
<feature type="transmembrane region" description="Helical" evidence="1">
    <location>
        <begin position="52"/>
        <end position="76"/>
    </location>
</feature>
<evidence type="ECO:0000259" key="2">
    <source>
        <dbReference type="SMART" id="SM00091"/>
    </source>
</evidence>
<feature type="transmembrane region" description="Helical" evidence="1">
    <location>
        <begin position="20"/>
        <end position="40"/>
    </location>
</feature>
<proteinExistence type="predicted"/>
<evidence type="ECO:0000256" key="1">
    <source>
        <dbReference type="SAM" id="Phobius"/>
    </source>
</evidence>
<dbReference type="SMART" id="SM00091">
    <property type="entry name" value="PAS"/>
    <property type="match status" value="1"/>
</dbReference>
<dbReference type="EMBL" id="BARS01029474">
    <property type="protein sequence ID" value="GAG04942.1"/>
    <property type="molecule type" value="Genomic_DNA"/>
</dbReference>
<feature type="non-terminal residue" evidence="3">
    <location>
        <position position="264"/>
    </location>
</feature>
<dbReference type="CDD" id="cd00130">
    <property type="entry name" value="PAS"/>
    <property type="match status" value="1"/>
</dbReference>
<organism evidence="3">
    <name type="scientific">marine sediment metagenome</name>
    <dbReference type="NCBI Taxonomy" id="412755"/>
    <lineage>
        <taxon>unclassified sequences</taxon>
        <taxon>metagenomes</taxon>
        <taxon>ecological metagenomes</taxon>
    </lineage>
</organism>